<dbReference type="GO" id="GO:0009425">
    <property type="term" value="C:bacterial-type flagellum basal body"/>
    <property type="evidence" value="ECO:0007669"/>
    <property type="project" value="UniProtKB-SubCell"/>
</dbReference>
<evidence type="ECO:0000256" key="3">
    <source>
        <dbReference type="ARBA" id="ARBA00010299"/>
    </source>
</evidence>
<organism evidence="12 13">
    <name type="scientific">Escherichia coli</name>
    <dbReference type="NCBI Taxonomy" id="562"/>
    <lineage>
        <taxon>Bacteria</taxon>
        <taxon>Pseudomonadati</taxon>
        <taxon>Pseudomonadota</taxon>
        <taxon>Gammaproteobacteria</taxon>
        <taxon>Enterobacterales</taxon>
        <taxon>Enterobacteriaceae</taxon>
        <taxon>Escherichia</taxon>
    </lineage>
</organism>
<evidence type="ECO:0000256" key="2">
    <source>
        <dbReference type="ARBA" id="ARBA00004515"/>
    </source>
</evidence>
<dbReference type="PANTHER" id="PTHR30534:SF0">
    <property type="entry name" value="FLAGELLAR MOTOR SWITCH PROTEIN FLIG"/>
    <property type="match status" value="1"/>
</dbReference>
<evidence type="ECO:0000259" key="11">
    <source>
        <dbReference type="Pfam" id="PF14842"/>
    </source>
</evidence>
<dbReference type="PRINTS" id="PR00954">
    <property type="entry name" value="FLGMOTORFLIG"/>
</dbReference>
<dbReference type="EMBL" id="UGDD01000002">
    <property type="protein sequence ID" value="STJ56633.1"/>
    <property type="molecule type" value="Genomic_DNA"/>
</dbReference>
<comment type="subcellular location">
    <subcellularLocation>
        <location evidence="1">Bacterial flagellum basal body</location>
    </subcellularLocation>
    <subcellularLocation>
        <location evidence="2">Cell inner membrane</location>
        <topology evidence="2">Peripheral membrane protein</topology>
        <orientation evidence="2">Cytoplasmic side</orientation>
    </subcellularLocation>
</comment>
<dbReference type="Proteomes" id="UP000254503">
    <property type="component" value="Unassembled WGS sequence"/>
</dbReference>
<protein>
    <recommendedName>
        <fullName evidence="4">Flagellar motor switch protein FliG</fullName>
    </recommendedName>
</protein>
<evidence type="ECO:0000313" key="12">
    <source>
        <dbReference type="EMBL" id="STJ56633.1"/>
    </source>
</evidence>
<evidence type="ECO:0000256" key="8">
    <source>
        <dbReference type="ARBA" id="ARBA00023136"/>
    </source>
</evidence>
<keyword evidence="12" id="KW-0282">Flagellum</keyword>
<reference evidence="12 13" key="1">
    <citation type="submission" date="2018-06" db="EMBL/GenBank/DDBJ databases">
        <authorList>
            <consortium name="Pathogen Informatics"/>
            <person name="Doyle S."/>
        </authorList>
    </citation>
    <scope>NUCLEOTIDE SEQUENCE [LARGE SCALE GENOMIC DNA]</scope>
    <source>
        <strain evidence="12 13">NCTC9045</strain>
    </source>
</reference>
<accession>A0A376X400</accession>
<dbReference type="GO" id="GO:0003774">
    <property type="term" value="F:cytoskeletal motor activity"/>
    <property type="evidence" value="ECO:0007669"/>
    <property type="project" value="InterPro"/>
</dbReference>
<comment type="similarity">
    <text evidence="3">Belongs to the FliG family.</text>
</comment>
<name>A0A376X400_ECOLX</name>
<dbReference type="SUPFAM" id="SSF48029">
    <property type="entry name" value="FliG"/>
    <property type="match status" value="1"/>
</dbReference>
<dbReference type="GO" id="GO:0005886">
    <property type="term" value="C:plasma membrane"/>
    <property type="evidence" value="ECO:0007669"/>
    <property type="project" value="UniProtKB-SubCell"/>
</dbReference>
<keyword evidence="6" id="KW-0145">Chemotaxis</keyword>
<dbReference type="GO" id="GO:0071973">
    <property type="term" value="P:bacterial-type flagellum-dependent cell motility"/>
    <property type="evidence" value="ECO:0007669"/>
    <property type="project" value="InterPro"/>
</dbReference>
<dbReference type="InterPro" id="IPR028263">
    <property type="entry name" value="FliG_N"/>
</dbReference>
<dbReference type="Pfam" id="PF14842">
    <property type="entry name" value="FliG_N"/>
    <property type="match status" value="1"/>
</dbReference>
<evidence type="ECO:0000256" key="6">
    <source>
        <dbReference type="ARBA" id="ARBA00022500"/>
    </source>
</evidence>
<evidence type="ECO:0000256" key="7">
    <source>
        <dbReference type="ARBA" id="ARBA00022779"/>
    </source>
</evidence>
<sequence length="106" mass="11760">MSELTTNKSNSYLEQAAILLLCLGEEAAATVMQKLSREEVVRLSENMARLSGVKTSMARKVINNFFDEFREQSGINGASRSMLQGILNKALGTEIASSVNQRHLRR</sequence>
<keyword evidence="9" id="KW-0975">Bacterial flagellum</keyword>
<keyword evidence="7" id="KW-0283">Flagellar rotation</keyword>
<dbReference type="GO" id="GO:0006935">
    <property type="term" value="P:chemotaxis"/>
    <property type="evidence" value="ECO:0007669"/>
    <property type="project" value="UniProtKB-KW"/>
</dbReference>
<keyword evidence="5" id="KW-1003">Cell membrane</keyword>
<dbReference type="PANTHER" id="PTHR30534">
    <property type="entry name" value="FLAGELLAR MOTOR SWITCH PROTEIN FLIG"/>
    <property type="match status" value="1"/>
</dbReference>
<keyword evidence="12" id="KW-0966">Cell projection</keyword>
<evidence type="ECO:0000313" key="13">
    <source>
        <dbReference type="Proteomes" id="UP000254503"/>
    </source>
</evidence>
<keyword evidence="12" id="KW-0969">Cilium</keyword>
<dbReference type="AlphaFoldDB" id="A0A376X400"/>
<dbReference type="InterPro" id="IPR011002">
    <property type="entry name" value="FliG_a-hlx"/>
</dbReference>
<evidence type="ECO:0000256" key="4">
    <source>
        <dbReference type="ARBA" id="ARBA00021870"/>
    </source>
</evidence>
<proteinExistence type="inferred from homology"/>
<comment type="function">
    <text evidence="10">FliG is one of three proteins (FliG, FliN, FliM) that forms the rotor-mounted switch complex (C ring), located at the base of the basal body. This complex interacts with the CheY and CheZ chemotaxis proteins, in addition to contacting components of the motor that determine the direction of flagellar rotation.</text>
</comment>
<evidence type="ECO:0000256" key="10">
    <source>
        <dbReference type="ARBA" id="ARBA00025598"/>
    </source>
</evidence>
<gene>
    <name evidence="12" type="primary">lfiG_2</name>
    <name evidence="12" type="ORF">NCTC9045_04620</name>
</gene>
<evidence type="ECO:0000256" key="1">
    <source>
        <dbReference type="ARBA" id="ARBA00004117"/>
    </source>
</evidence>
<dbReference type="InterPro" id="IPR000090">
    <property type="entry name" value="Flg_Motor_Flig"/>
</dbReference>
<evidence type="ECO:0000256" key="5">
    <source>
        <dbReference type="ARBA" id="ARBA00022475"/>
    </source>
</evidence>
<dbReference type="Gene3D" id="1.10.220.30">
    <property type="match status" value="1"/>
</dbReference>
<evidence type="ECO:0000256" key="9">
    <source>
        <dbReference type="ARBA" id="ARBA00023143"/>
    </source>
</evidence>
<feature type="domain" description="Flagellar motor switch protein FliG N-terminal" evidence="11">
    <location>
        <begin position="13"/>
        <end position="102"/>
    </location>
</feature>
<keyword evidence="8" id="KW-0472">Membrane</keyword>